<dbReference type="InterPro" id="IPR015292">
    <property type="entry name" value="Tscrpt_reg_YbiH_C"/>
</dbReference>
<gene>
    <name evidence="5" type="ORF">MTR64_04295</name>
</gene>
<evidence type="ECO:0000313" key="5">
    <source>
        <dbReference type="EMBL" id="MCJ2177771.1"/>
    </source>
</evidence>
<dbReference type="PANTHER" id="PTHR30055:SF235">
    <property type="entry name" value="TRANSCRIPTIONAL REGULATORY PROTEIN"/>
    <property type="match status" value="1"/>
</dbReference>
<evidence type="ECO:0000256" key="3">
    <source>
        <dbReference type="SAM" id="MobiDB-lite"/>
    </source>
</evidence>
<dbReference type="SUPFAM" id="SSF48498">
    <property type="entry name" value="Tetracyclin repressor-like, C-terminal domain"/>
    <property type="match status" value="1"/>
</dbReference>
<dbReference type="PROSITE" id="PS50977">
    <property type="entry name" value="HTH_TETR_2"/>
    <property type="match status" value="1"/>
</dbReference>
<dbReference type="Pfam" id="PF00440">
    <property type="entry name" value="TetR_N"/>
    <property type="match status" value="1"/>
</dbReference>
<evidence type="ECO:0000313" key="6">
    <source>
        <dbReference type="Proteomes" id="UP001162880"/>
    </source>
</evidence>
<dbReference type="Gene3D" id="1.10.357.10">
    <property type="entry name" value="Tetracycline Repressor, domain 2"/>
    <property type="match status" value="1"/>
</dbReference>
<sequence>MEMDTDTRPLNRARVMRTPRPDGDATRARIIEAAGQLFGDKGFAETTSKAIAASAEVDIASINYHFVSRDGLYDVVLAEAHRRLISVAELDAIVNAPEPPHARLRKLLELIVSRAMGGRSWNAHVLARELLSPTSHLDVLFAEEMPPKFQLVSRLLSEITGVPAGDPCLLRCAISVGAPSAVLFVVGRITTPLSGPIIQCPQDVVVDHLYTFAIGGLEAIAREHAK</sequence>
<dbReference type="RefSeq" id="WP_243991169.1">
    <property type="nucleotide sequence ID" value="NZ_JALHLE010000005.1"/>
</dbReference>
<feature type="region of interest" description="Disordered" evidence="3">
    <location>
        <begin position="1"/>
        <end position="22"/>
    </location>
</feature>
<protein>
    <submittedName>
        <fullName evidence="5">CerR family C-terminal domain-containing protein</fullName>
    </submittedName>
</protein>
<dbReference type="Pfam" id="PF09209">
    <property type="entry name" value="CecR_C"/>
    <property type="match status" value="1"/>
</dbReference>
<keyword evidence="6" id="KW-1185">Reference proteome</keyword>
<evidence type="ECO:0000256" key="1">
    <source>
        <dbReference type="ARBA" id="ARBA00023125"/>
    </source>
</evidence>
<feature type="domain" description="HTH tetR-type" evidence="4">
    <location>
        <begin position="24"/>
        <end position="84"/>
    </location>
</feature>
<evidence type="ECO:0000256" key="2">
    <source>
        <dbReference type="PROSITE-ProRule" id="PRU00335"/>
    </source>
</evidence>
<dbReference type="SUPFAM" id="SSF46689">
    <property type="entry name" value="Homeodomain-like"/>
    <property type="match status" value="1"/>
</dbReference>
<comment type="caution">
    <text evidence="5">The sequence shown here is derived from an EMBL/GenBank/DDBJ whole genome shotgun (WGS) entry which is preliminary data.</text>
</comment>
<dbReference type="InterPro" id="IPR009057">
    <property type="entry name" value="Homeodomain-like_sf"/>
</dbReference>
<accession>A0ABT0AYC3</accession>
<dbReference type="InterPro" id="IPR001647">
    <property type="entry name" value="HTH_TetR"/>
</dbReference>
<dbReference type="PRINTS" id="PR00455">
    <property type="entry name" value="HTHTETR"/>
</dbReference>
<feature type="DNA-binding region" description="H-T-H motif" evidence="2">
    <location>
        <begin position="47"/>
        <end position="66"/>
    </location>
</feature>
<name>A0ABT0AYC3_9SPHN</name>
<dbReference type="InterPro" id="IPR050109">
    <property type="entry name" value="HTH-type_TetR-like_transc_reg"/>
</dbReference>
<proteinExistence type="predicted"/>
<organism evidence="5 6">
    <name type="scientific">Novosphingobium album</name>
    <name type="common">ex Hu et al. 2023</name>
    <dbReference type="NCBI Taxonomy" id="2930093"/>
    <lineage>
        <taxon>Bacteria</taxon>
        <taxon>Pseudomonadati</taxon>
        <taxon>Pseudomonadota</taxon>
        <taxon>Alphaproteobacteria</taxon>
        <taxon>Sphingomonadales</taxon>
        <taxon>Sphingomonadaceae</taxon>
        <taxon>Novosphingobium</taxon>
    </lineage>
</organism>
<reference evidence="5" key="1">
    <citation type="submission" date="2022-03" db="EMBL/GenBank/DDBJ databases">
        <title>Identification of a novel bacterium isolated from mangrove sediments.</title>
        <authorList>
            <person name="Pan X."/>
        </authorList>
    </citation>
    <scope>NUCLEOTIDE SEQUENCE</scope>
    <source>
        <strain evidence="5">B2580</strain>
    </source>
</reference>
<dbReference type="Proteomes" id="UP001162880">
    <property type="component" value="Unassembled WGS sequence"/>
</dbReference>
<dbReference type="EMBL" id="JALHLE010000005">
    <property type="protein sequence ID" value="MCJ2177771.1"/>
    <property type="molecule type" value="Genomic_DNA"/>
</dbReference>
<dbReference type="InterPro" id="IPR036271">
    <property type="entry name" value="Tet_transcr_reg_TetR-rel_C_sf"/>
</dbReference>
<keyword evidence="1 2" id="KW-0238">DNA-binding</keyword>
<evidence type="ECO:0000259" key="4">
    <source>
        <dbReference type="PROSITE" id="PS50977"/>
    </source>
</evidence>
<dbReference type="PANTHER" id="PTHR30055">
    <property type="entry name" value="HTH-TYPE TRANSCRIPTIONAL REGULATOR RUTR"/>
    <property type="match status" value="1"/>
</dbReference>
<dbReference type="Gene3D" id="1.10.10.60">
    <property type="entry name" value="Homeodomain-like"/>
    <property type="match status" value="1"/>
</dbReference>